<feature type="signal peptide" evidence="1">
    <location>
        <begin position="1"/>
        <end position="21"/>
    </location>
</feature>
<evidence type="ECO:0008006" key="4">
    <source>
        <dbReference type="Google" id="ProtNLM"/>
    </source>
</evidence>
<keyword evidence="1" id="KW-0732">Signal</keyword>
<feature type="chain" id="PRO_5012691215" description="MOLPALP family lipoprotein" evidence="1">
    <location>
        <begin position="22"/>
        <end position="690"/>
    </location>
</feature>
<gene>
    <name evidence="2" type="ORF">SCORR_v1c05180</name>
</gene>
<organism evidence="2 3">
    <name type="scientific">Spiroplasma corruscae</name>
    <dbReference type="NCBI Taxonomy" id="216934"/>
    <lineage>
        <taxon>Bacteria</taxon>
        <taxon>Bacillati</taxon>
        <taxon>Mycoplasmatota</taxon>
        <taxon>Mollicutes</taxon>
        <taxon>Entomoplasmatales</taxon>
        <taxon>Spiroplasmataceae</taxon>
        <taxon>Spiroplasma</taxon>
    </lineage>
</organism>
<dbReference type="EMBL" id="CP022535">
    <property type="protein sequence ID" value="ASP28290.1"/>
    <property type="molecule type" value="Genomic_DNA"/>
</dbReference>
<evidence type="ECO:0000313" key="2">
    <source>
        <dbReference type="EMBL" id="ASP28290.1"/>
    </source>
</evidence>
<evidence type="ECO:0000256" key="1">
    <source>
        <dbReference type="SAM" id="SignalP"/>
    </source>
</evidence>
<dbReference type="RefSeq" id="WP_094048885.1">
    <property type="nucleotide sequence ID" value="NZ_CP022535.1"/>
</dbReference>
<sequence length="690" mass="76178">MKKLLSILGVISLVGSTTTYAISCGNGESQSEENGDTSSNKTKSEANILSQYAKSLMVNQYSMEELGISKNESMNNYHFSPSDYFELAKNEQISSLGFDTDISSEYKKDSNDKLSVAFGKYFDEDLVKEKTSIGSNIYKDGVLNSKSFEINSIVETVLGIATKAFSDPNNVATSLPDLFKTLYSFQGMIQGFLNGDTLTSLKSILSTKLLNELKDAFAPITENTYYEAIQNSIIGLAGAFDGALGGSGVNPSDFNTASKSVANSINDLVSGNKSINFSLDLIQYLPRIVKFVVVLANYLDSFTKDEIISSSILTADTIVSRRNTKPKDTNSFDFKKWLNIINTIVSDTNGQGASTLENVLGILFMTHDTNKSNDGKEIDVFADYNGEQEVYGKLLGDVVIKLVGTETFDVVNDKKLYIKSAIKAIINHACGYSMESVKSLLELIKKAGTNEMVKKIYDLFGDTEWEKFSKDILGYLYDNDNAKLNISLKKAFNMKIWEIPGMFTNLIPTSDSSTKESKEGKFDNVKSYASEFFANKTIKGLVEEINTSIPDDTPAIKFTSISNFFKSLADNDTLQNALNGDLTKLLDNLGLNDDGSTRVDTPFSYLYTFLNDNAKLISGILKIANNYIETMKSDIKVITDAFVKIRNDISVTYTISSTQFTYKVTYKEKTSNFKIKVASNGDKDYISSIS</sequence>
<accession>A0A222EP73</accession>
<reference evidence="2 3" key="1">
    <citation type="submission" date="2017-07" db="EMBL/GenBank/DDBJ databases">
        <title>Complete genome sequence of Spiroplasma corruscae EC-1 (DSM 19793).</title>
        <authorList>
            <person name="Tsai Y.-M."/>
            <person name="Lo W.-S."/>
            <person name="Kuo C.-H."/>
        </authorList>
    </citation>
    <scope>NUCLEOTIDE SEQUENCE [LARGE SCALE GENOMIC DNA]</scope>
    <source>
        <strain evidence="2 3">EC-1</strain>
    </source>
</reference>
<dbReference type="NCBIfam" id="NF038029">
    <property type="entry name" value="LP_plasma"/>
    <property type="match status" value="1"/>
</dbReference>
<dbReference type="Proteomes" id="UP000203229">
    <property type="component" value="Chromosome"/>
</dbReference>
<keyword evidence="3" id="KW-1185">Reference proteome</keyword>
<protein>
    <recommendedName>
        <fullName evidence="4">MOLPALP family lipoprotein</fullName>
    </recommendedName>
</protein>
<dbReference type="InterPro" id="IPR054816">
    <property type="entry name" value="Lipoprotein_mollicutes-type_CS"/>
</dbReference>
<dbReference type="OrthoDB" id="387392at2"/>
<dbReference type="AlphaFoldDB" id="A0A222EP73"/>
<proteinExistence type="predicted"/>
<name>A0A222EP73_9MOLU</name>
<evidence type="ECO:0000313" key="3">
    <source>
        <dbReference type="Proteomes" id="UP000203229"/>
    </source>
</evidence>
<dbReference type="KEGG" id="scou:SCORR_v1c05180"/>